<dbReference type="Proteomes" id="UP001175228">
    <property type="component" value="Unassembled WGS sequence"/>
</dbReference>
<name>A0AA39UCE7_9AGAR</name>
<protein>
    <submittedName>
        <fullName evidence="1">Uncharacterized protein</fullName>
    </submittedName>
</protein>
<organism evidence="1 2">
    <name type="scientific">Armillaria luteobubalina</name>
    <dbReference type="NCBI Taxonomy" id="153913"/>
    <lineage>
        <taxon>Eukaryota</taxon>
        <taxon>Fungi</taxon>
        <taxon>Dikarya</taxon>
        <taxon>Basidiomycota</taxon>
        <taxon>Agaricomycotina</taxon>
        <taxon>Agaricomycetes</taxon>
        <taxon>Agaricomycetidae</taxon>
        <taxon>Agaricales</taxon>
        <taxon>Marasmiineae</taxon>
        <taxon>Physalacriaceae</taxon>
        <taxon>Armillaria</taxon>
    </lineage>
</organism>
<gene>
    <name evidence="1" type="ORF">EDD18DRAFT_1112174</name>
</gene>
<keyword evidence="2" id="KW-1185">Reference proteome</keyword>
<comment type="caution">
    <text evidence="1">The sequence shown here is derived from an EMBL/GenBank/DDBJ whole genome shotgun (WGS) entry which is preliminary data.</text>
</comment>
<evidence type="ECO:0000313" key="2">
    <source>
        <dbReference type="Proteomes" id="UP001175228"/>
    </source>
</evidence>
<dbReference type="AlphaFoldDB" id="A0AA39UCE7"/>
<reference evidence="1" key="1">
    <citation type="submission" date="2023-06" db="EMBL/GenBank/DDBJ databases">
        <authorList>
            <consortium name="Lawrence Berkeley National Laboratory"/>
            <person name="Ahrendt S."/>
            <person name="Sahu N."/>
            <person name="Indic B."/>
            <person name="Wong-Bajracharya J."/>
            <person name="Merenyi Z."/>
            <person name="Ke H.-M."/>
            <person name="Monk M."/>
            <person name="Kocsube S."/>
            <person name="Drula E."/>
            <person name="Lipzen A."/>
            <person name="Balint B."/>
            <person name="Henrissat B."/>
            <person name="Andreopoulos B."/>
            <person name="Martin F.M."/>
            <person name="Harder C.B."/>
            <person name="Rigling D."/>
            <person name="Ford K.L."/>
            <person name="Foster G.D."/>
            <person name="Pangilinan J."/>
            <person name="Papanicolaou A."/>
            <person name="Barry K."/>
            <person name="LaButti K."/>
            <person name="Viragh M."/>
            <person name="Koriabine M."/>
            <person name="Yan M."/>
            <person name="Riley R."/>
            <person name="Champramary S."/>
            <person name="Plett K.L."/>
            <person name="Tsai I.J."/>
            <person name="Slot J."/>
            <person name="Sipos G."/>
            <person name="Plett J."/>
            <person name="Nagy L.G."/>
            <person name="Grigoriev I.V."/>
        </authorList>
    </citation>
    <scope>NUCLEOTIDE SEQUENCE</scope>
    <source>
        <strain evidence="1">HWK02</strain>
    </source>
</reference>
<evidence type="ECO:0000313" key="1">
    <source>
        <dbReference type="EMBL" id="KAK0484122.1"/>
    </source>
</evidence>
<proteinExistence type="predicted"/>
<dbReference type="EMBL" id="JAUEPU010000059">
    <property type="protein sequence ID" value="KAK0484122.1"/>
    <property type="molecule type" value="Genomic_DNA"/>
</dbReference>
<sequence length="218" mass="23859">MRLSPDKVPLVKEQMILAGGSMCTEVWAEVLFVVLPLLVLAAGQVVREEILGFSVVIVARVTVMSPIMREGLERVGGALGRDWTTTREVHQALVPQNTKMDTTICALNQTRQTLDTGTRVEQAVLIASASSMVDGGWGNCTCQDTQPVPLVNTRRLIPMVVKPHPTVTFTISVHDIVRWGHQDLPIPSTSSKQWDSLVHVILSSAYIFYSSIVSLDGL</sequence>
<accession>A0AA39UCE7</accession>